<feature type="compositionally biased region" description="Basic and acidic residues" evidence="8">
    <location>
        <begin position="85"/>
        <end position="100"/>
    </location>
</feature>
<dbReference type="PANTHER" id="PTHR46164">
    <property type="entry name" value="ATF6, ISOFORM C"/>
    <property type="match status" value="1"/>
</dbReference>
<accession>A0A834N0B0</accession>
<comment type="similarity">
    <text evidence="2">Belongs to the bZIP family. ATF subfamily.</text>
</comment>
<dbReference type="AlphaFoldDB" id="A0A834N0B0"/>
<evidence type="ECO:0000256" key="4">
    <source>
        <dbReference type="ARBA" id="ARBA00023125"/>
    </source>
</evidence>
<protein>
    <recommendedName>
        <fullName evidence="9">BZIP domain-containing protein</fullName>
    </recommendedName>
</protein>
<dbReference type="EMBL" id="JACSDZ010000012">
    <property type="protein sequence ID" value="KAF7390259.1"/>
    <property type="molecule type" value="Genomic_DNA"/>
</dbReference>
<keyword evidence="11" id="KW-1185">Reference proteome</keyword>
<dbReference type="PANTHER" id="PTHR46164:SF3">
    <property type="entry name" value="ATF6, ISOFORM C"/>
    <property type="match status" value="1"/>
</dbReference>
<dbReference type="SMART" id="SM00338">
    <property type="entry name" value="BRLZ"/>
    <property type="match status" value="1"/>
</dbReference>
<evidence type="ECO:0000256" key="3">
    <source>
        <dbReference type="ARBA" id="ARBA00023015"/>
    </source>
</evidence>
<evidence type="ECO:0000256" key="7">
    <source>
        <dbReference type="SAM" id="Coils"/>
    </source>
</evidence>
<keyword evidence="5" id="KW-0804">Transcription</keyword>
<name>A0A834N0B0_VESGE</name>
<keyword evidence="4" id="KW-0238">DNA-binding</keyword>
<evidence type="ECO:0000259" key="9">
    <source>
        <dbReference type="PROSITE" id="PS50217"/>
    </source>
</evidence>
<feature type="coiled-coil region" evidence="7">
    <location>
        <begin position="389"/>
        <end position="416"/>
    </location>
</feature>
<comment type="subcellular location">
    <subcellularLocation>
        <location evidence="1">Membrane</location>
        <topology evidence="1">Single-pass membrane protein</topology>
    </subcellularLocation>
</comment>
<evidence type="ECO:0000313" key="11">
    <source>
        <dbReference type="Proteomes" id="UP000617340"/>
    </source>
</evidence>
<dbReference type="InterPro" id="IPR046347">
    <property type="entry name" value="bZIP_sf"/>
</dbReference>
<dbReference type="Gene3D" id="1.20.5.170">
    <property type="match status" value="1"/>
</dbReference>
<feature type="region of interest" description="Disordered" evidence="8">
    <location>
        <begin position="83"/>
        <end position="126"/>
    </location>
</feature>
<evidence type="ECO:0000256" key="6">
    <source>
        <dbReference type="ARBA" id="ARBA00023242"/>
    </source>
</evidence>
<dbReference type="CDD" id="cd14700">
    <property type="entry name" value="bZIP_ATF6"/>
    <property type="match status" value="1"/>
</dbReference>
<organism evidence="10 11">
    <name type="scientific">Vespula germanica</name>
    <name type="common">German yellow jacket</name>
    <name type="synonym">Paravespula germanica</name>
    <dbReference type="NCBI Taxonomy" id="30212"/>
    <lineage>
        <taxon>Eukaryota</taxon>
        <taxon>Metazoa</taxon>
        <taxon>Ecdysozoa</taxon>
        <taxon>Arthropoda</taxon>
        <taxon>Hexapoda</taxon>
        <taxon>Insecta</taxon>
        <taxon>Pterygota</taxon>
        <taxon>Neoptera</taxon>
        <taxon>Endopterygota</taxon>
        <taxon>Hymenoptera</taxon>
        <taxon>Apocrita</taxon>
        <taxon>Aculeata</taxon>
        <taxon>Vespoidea</taxon>
        <taxon>Vespidae</taxon>
        <taxon>Vespinae</taxon>
        <taxon>Vespula</taxon>
    </lineage>
</organism>
<dbReference type="InterPro" id="IPR051882">
    <property type="entry name" value="ATF_bZIP_TF"/>
</dbReference>
<dbReference type="PROSITE" id="PS50217">
    <property type="entry name" value="BZIP"/>
    <property type="match status" value="1"/>
</dbReference>
<evidence type="ECO:0000256" key="5">
    <source>
        <dbReference type="ARBA" id="ARBA00023163"/>
    </source>
</evidence>
<comment type="caution">
    <text evidence="10">The sequence shown here is derived from an EMBL/GenBank/DDBJ whole genome shotgun (WGS) entry which is preliminary data.</text>
</comment>
<keyword evidence="7" id="KW-0175">Coiled coil</keyword>
<evidence type="ECO:0000256" key="1">
    <source>
        <dbReference type="ARBA" id="ARBA00004167"/>
    </source>
</evidence>
<dbReference type="GO" id="GO:0005634">
    <property type="term" value="C:nucleus"/>
    <property type="evidence" value="ECO:0007669"/>
    <property type="project" value="TreeGrafter"/>
</dbReference>
<keyword evidence="6" id="KW-0539">Nucleus</keyword>
<dbReference type="InterPro" id="IPR004827">
    <property type="entry name" value="bZIP"/>
</dbReference>
<dbReference type="Proteomes" id="UP000617340">
    <property type="component" value="Unassembled WGS sequence"/>
</dbReference>
<evidence type="ECO:0000256" key="2">
    <source>
        <dbReference type="ARBA" id="ARBA00009050"/>
    </source>
</evidence>
<dbReference type="GO" id="GO:0000978">
    <property type="term" value="F:RNA polymerase II cis-regulatory region sequence-specific DNA binding"/>
    <property type="evidence" value="ECO:0007669"/>
    <property type="project" value="TreeGrafter"/>
</dbReference>
<dbReference type="GO" id="GO:0016020">
    <property type="term" value="C:membrane"/>
    <property type="evidence" value="ECO:0007669"/>
    <property type="project" value="UniProtKB-SubCell"/>
</dbReference>
<evidence type="ECO:0000256" key="8">
    <source>
        <dbReference type="SAM" id="MobiDB-lite"/>
    </source>
</evidence>
<proteinExistence type="inferred from homology"/>
<dbReference type="Pfam" id="PF00170">
    <property type="entry name" value="bZIP_1"/>
    <property type="match status" value="1"/>
</dbReference>
<gene>
    <name evidence="10" type="ORF">HZH68_012116</name>
</gene>
<reference evidence="10" key="1">
    <citation type="journal article" date="2020" name="G3 (Bethesda)">
        <title>High-Quality Assemblies for Three Invasive Social Wasps from the &lt;i&gt;Vespula&lt;/i&gt; Genus.</title>
        <authorList>
            <person name="Harrop T.W.R."/>
            <person name="Guhlin J."/>
            <person name="McLaughlin G.M."/>
            <person name="Permina E."/>
            <person name="Stockwell P."/>
            <person name="Gilligan J."/>
            <person name="Le Lec M.F."/>
            <person name="Gruber M.A.M."/>
            <person name="Quinn O."/>
            <person name="Lovegrove M."/>
            <person name="Duncan E.J."/>
            <person name="Remnant E.J."/>
            <person name="Van Eeckhoven J."/>
            <person name="Graham B."/>
            <person name="Knapp R.A."/>
            <person name="Langford K.W."/>
            <person name="Kronenberg Z."/>
            <person name="Press M.O."/>
            <person name="Eacker S.M."/>
            <person name="Wilson-Rankin E.E."/>
            <person name="Purcell J."/>
            <person name="Lester P.J."/>
            <person name="Dearden P.K."/>
        </authorList>
    </citation>
    <scope>NUCLEOTIDE SEQUENCE</scope>
    <source>
        <strain evidence="10">Linc-1</strain>
    </source>
</reference>
<keyword evidence="3" id="KW-0805">Transcription regulation</keyword>
<dbReference type="GO" id="GO:0000981">
    <property type="term" value="F:DNA-binding transcription factor activity, RNA polymerase II-specific"/>
    <property type="evidence" value="ECO:0007669"/>
    <property type="project" value="TreeGrafter"/>
</dbReference>
<feature type="compositionally biased region" description="Low complexity" evidence="8">
    <location>
        <begin position="104"/>
        <end position="124"/>
    </location>
</feature>
<dbReference type="SUPFAM" id="SSF57959">
    <property type="entry name" value="Leucine zipper domain"/>
    <property type="match status" value="1"/>
</dbReference>
<sequence length="814" mass="92112">MLITQDPQWNGVAASELQMFPELDFLDDNSLLPDDLFQSLSSELGIPLLPDEVSQDYCKNHNENTEENIKSCNTFEDFGSCFTQQDKDPETSEGNTEIKLEPVSPSTHLPLSSSPSHSESSGSEWQQEIISNLSSTDLKFTLETPPISPPYVSPPISPSTVTPTSFVQQVQLIPINTQETKNTKYKVASENPAKRVCIQPKGNAQVTQGDEQLQKTIILSAQDFAVLAQKAKQNQTYPLKLQSLSLHKPIKIRGPLNLQSTSLNHIKTENNGVKFQQQNNVKIINALPNLHVSTRESIVNVPNTSVIVNNESANHTSVVVKNEPVGCDSIVIKKGTSNCTPIVIKNEIPVFNNLSGKQECEMKALKRQQRMIKNRESACLSRKKKKEYVCSLEKQISQLQEENNKLKSDTSHINENIALKQRLSTLEDTIISNNKLGNVNLNANKRNAAILLGMILMVSLNLNGLVGIFPHNNRLDSMSTDIPTITSNVRHGRSLLWANPDTRIEEELGDDFNKNKSMHHPMCPMYINQSESIRLDYELRRWIGGESDRDNWTIPTKTELNKKLLGKLLLSKSSIEKKTVYDKNRYLRKMKSKDMHKTNNIHTSNVNAVEVFSPILREHASLFEALGRKDDTFYVVWFSGEHLLLPASRKNNTSRPKMALVLPAVPLNETYSTPANHITMMQIDCEVTNTQLLHLQQSVIPFHLRRNSKSENNSSRARTANGVSDATTVNITRTHKPYFIKENDPYILDTKNLRETYTQRSKEHYHNKDITYLLKEKFVTGFGLENVKSDNYESIKNTNERKTDIFKLKNIGHH</sequence>
<feature type="domain" description="BZIP" evidence="9">
    <location>
        <begin position="364"/>
        <end position="426"/>
    </location>
</feature>
<dbReference type="GO" id="GO:0030968">
    <property type="term" value="P:endoplasmic reticulum unfolded protein response"/>
    <property type="evidence" value="ECO:0007669"/>
    <property type="project" value="TreeGrafter"/>
</dbReference>
<evidence type="ECO:0000313" key="10">
    <source>
        <dbReference type="EMBL" id="KAF7390259.1"/>
    </source>
</evidence>